<evidence type="ECO:0000313" key="3">
    <source>
        <dbReference type="Proteomes" id="UP000516404"/>
    </source>
</evidence>
<protein>
    <submittedName>
        <fullName evidence="2">Transposase family protein</fullName>
    </submittedName>
</protein>
<gene>
    <name evidence="2" type="ORF">IDM49_05220</name>
</gene>
<dbReference type="InterPro" id="IPR027805">
    <property type="entry name" value="Transposase_HTH_dom"/>
</dbReference>
<keyword evidence="3" id="KW-1185">Reference proteome</keyword>
<dbReference type="Pfam" id="PF13613">
    <property type="entry name" value="HTH_Tnp_4"/>
    <property type="match status" value="1"/>
</dbReference>
<reference evidence="2 3" key="1">
    <citation type="submission" date="2020-09" db="EMBL/GenBank/DDBJ databases">
        <title>Investigation of environmental microbes.</title>
        <authorList>
            <person name="Ou Y."/>
            <person name="Kang Q."/>
        </authorList>
    </citation>
    <scope>NUCLEOTIDE SEQUENCE [LARGE SCALE GENOMIC DNA]</scope>
    <source>
        <strain evidence="2 3">KJZ-14</strain>
    </source>
</reference>
<dbReference type="GeneID" id="96623627"/>
<dbReference type="InterPro" id="IPR036390">
    <property type="entry name" value="WH_DNA-bd_sf"/>
</dbReference>
<dbReference type="EMBL" id="CP061539">
    <property type="protein sequence ID" value="QNV38652.1"/>
    <property type="molecule type" value="Genomic_DNA"/>
</dbReference>
<dbReference type="SUPFAM" id="SSF46785">
    <property type="entry name" value="Winged helix' DNA-binding domain"/>
    <property type="match status" value="1"/>
</dbReference>
<organism evidence="2 3">
    <name type="scientific">Rothia terrae</name>
    <dbReference type="NCBI Taxonomy" id="396015"/>
    <lineage>
        <taxon>Bacteria</taxon>
        <taxon>Bacillati</taxon>
        <taxon>Actinomycetota</taxon>
        <taxon>Actinomycetes</taxon>
        <taxon>Micrococcales</taxon>
        <taxon>Micrococcaceae</taxon>
        <taxon>Rothia</taxon>
    </lineage>
</organism>
<accession>A0A7H2BG56</accession>
<dbReference type="Proteomes" id="UP000516404">
    <property type="component" value="Chromosome"/>
</dbReference>
<evidence type="ECO:0000313" key="2">
    <source>
        <dbReference type="EMBL" id="QNV38652.1"/>
    </source>
</evidence>
<feature type="domain" description="Transposase Helix-turn-helix" evidence="1">
    <location>
        <begin position="36"/>
        <end position="86"/>
    </location>
</feature>
<dbReference type="AlphaFoldDB" id="A0A7H2BG56"/>
<name>A0A7H2BG56_9MICC</name>
<dbReference type="KEGG" id="rter:IDM49_05220"/>
<dbReference type="RefSeq" id="WP_190725263.1">
    <property type="nucleotide sequence ID" value="NZ_CP061539.1"/>
</dbReference>
<proteinExistence type="predicted"/>
<sequence>MPHQHITGLNPQQFTTLLTALNNYLTWRKPDTKPRRLTLTQALKITLLYHRYNLTEDFLAYIFSISQPTVSRTINLIEKTLDKVLQPVVQPLEKALEVPGSLVIDGTLILTWNWRSQGKQTSLVSIRKLVLIIRSSAPLMGNCWLLLILCRVRGMMLMLSGCMDWRGI</sequence>
<evidence type="ECO:0000259" key="1">
    <source>
        <dbReference type="Pfam" id="PF13613"/>
    </source>
</evidence>